<evidence type="ECO:0000256" key="8">
    <source>
        <dbReference type="HAMAP-Rule" id="MF_01161"/>
    </source>
</evidence>
<keyword evidence="5 8" id="KW-0547">Nucleotide-binding</keyword>
<comment type="catalytic activity">
    <reaction evidence="7 8">
        <text>cytidine(34) in tRNA(Ile2) + L-lysine + ATP = lysidine(34) in tRNA(Ile2) + AMP + diphosphate + H(+)</text>
        <dbReference type="Rhea" id="RHEA:43744"/>
        <dbReference type="Rhea" id="RHEA-COMP:10625"/>
        <dbReference type="Rhea" id="RHEA-COMP:10670"/>
        <dbReference type="ChEBI" id="CHEBI:15378"/>
        <dbReference type="ChEBI" id="CHEBI:30616"/>
        <dbReference type="ChEBI" id="CHEBI:32551"/>
        <dbReference type="ChEBI" id="CHEBI:33019"/>
        <dbReference type="ChEBI" id="CHEBI:82748"/>
        <dbReference type="ChEBI" id="CHEBI:83665"/>
        <dbReference type="ChEBI" id="CHEBI:456215"/>
        <dbReference type="EC" id="6.3.4.19"/>
    </reaction>
</comment>
<evidence type="ECO:0000256" key="3">
    <source>
        <dbReference type="ARBA" id="ARBA00022598"/>
    </source>
</evidence>
<dbReference type="GO" id="GO:0032267">
    <property type="term" value="F:tRNA(Ile)-lysidine synthase activity"/>
    <property type="evidence" value="ECO:0007669"/>
    <property type="project" value="UniProtKB-EC"/>
</dbReference>
<dbReference type="GO" id="GO:0006400">
    <property type="term" value="P:tRNA modification"/>
    <property type="evidence" value="ECO:0007669"/>
    <property type="project" value="UniProtKB-UniRule"/>
</dbReference>
<dbReference type="InterPro" id="IPR012796">
    <property type="entry name" value="Lysidine-tRNA-synth_C"/>
</dbReference>
<dbReference type="HAMAP" id="MF_01161">
    <property type="entry name" value="tRNA_Ile_lys_synt"/>
    <property type="match status" value="1"/>
</dbReference>
<evidence type="ECO:0000313" key="10">
    <source>
        <dbReference type="EMBL" id="SEL12105.1"/>
    </source>
</evidence>
<gene>
    <name evidence="8" type="primary">tilS</name>
    <name evidence="10" type="ORF">SAMN05216469_11243</name>
</gene>
<protein>
    <recommendedName>
        <fullName evidence="8">tRNA(Ile)-lysidine synthase</fullName>
        <ecNumber evidence="8">6.3.4.19</ecNumber>
    </recommendedName>
    <alternativeName>
        <fullName evidence="8">tRNA(Ile)-2-lysyl-cytidine synthase</fullName>
    </alternativeName>
    <alternativeName>
        <fullName evidence="8">tRNA(Ile)-lysidine synthetase</fullName>
    </alternativeName>
</protein>
<dbReference type="Gene3D" id="1.20.59.20">
    <property type="match status" value="1"/>
</dbReference>
<dbReference type="GO" id="GO:0005524">
    <property type="term" value="F:ATP binding"/>
    <property type="evidence" value="ECO:0007669"/>
    <property type="project" value="UniProtKB-UniRule"/>
</dbReference>
<keyword evidence="2 8" id="KW-0963">Cytoplasm</keyword>
<name>A0A1H7MN47_RUMAL</name>
<dbReference type="EC" id="6.3.4.19" evidence="8"/>
<evidence type="ECO:0000256" key="6">
    <source>
        <dbReference type="ARBA" id="ARBA00022840"/>
    </source>
</evidence>
<feature type="binding site" evidence="8">
    <location>
        <begin position="30"/>
        <end position="35"/>
    </location>
    <ligand>
        <name>ATP</name>
        <dbReference type="ChEBI" id="CHEBI:30616"/>
    </ligand>
</feature>
<dbReference type="OrthoDB" id="9807403at2"/>
<sequence length="444" mass="50352">MKSELVQRVGRTIEKYNMAHKGERLLVGLSGGADSAALLLCLYELGYDVCACHVNHCIRGEEADRDQHFCEELCRGLGIEITVKRVDVPAYCRENPVSEEEGARLLRYKALQEIDADKICTAHNLDDCLETTLFNLARGSGLKGIASIPPVRENIIRPLIECRRADIEEFLAEKGQNFVTDSTNLLDEYSRNKLRHKVVPVLREINPSLMDTFAKTLGFLREDSAFLDKLSDEAFEKVTCGDSFSCKMIRELDYPVRRRVIMRILTKYDIEVGQDKIEIIETLVNQGGKANVKSNCFAYTKSGTLYIFTEKNDENNQQDELKIEPESVVNWQGRSVSFKLVTIDGKFENVNKKFANSCLDYDKIKGVIVLRKRRAGDRFRLVNRQHSSDVRVLMKQGFPVHKRDSAVILADDEGIVLAENFGAADRVRIDSSTRVVLVFEVIDE</sequence>
<dbReference type="InterPro" id="IPR012795">
    <property type="entry name" value="tRNA_Ile_lys_synt_N"/>
</dbReference>
<evidence type="ECO:0000313" key="11">
    <source>
        <dbReference type="Proteomes" id="UP000186015"/>
    </source>
</evidence>
<dbReference type="SUPFAM" id="SSF82829">
    <property type="entry name" value="MesJ substrate recognition domain-like"/>
    <property type="match status" value="1"/>
</dbReference>
<keyword evidence="3 8" id="KW-0436">Ligase</keyword>
<comment type="function">
    <text evidence="8">Ligates lysine onto the cytidine present at position 34 of the AUA codon-specific tRNA(Ile) that contains the anticodon CAU, in an ATP-dependent manner. Cytidine is converted to lysidine, thus changing the amino acid specificity of the tRNA from methionine to isoleucine.</text>
</comment>
<evidence type="ECO:0000256" key="1">
    <source>
        <dbReference type="ARBA" id="ARBA00004496"/>
    </source>
</evidence>
<dbReference type="SUPFAM" id="SSF52402">
    <property type="entry name" value="Adenine nucleotide alpha hydrolases-like"/>
    <property type="match status" value="1"/>
</dbReference>
<feature type="domain" description="Lysidine-tRNA(Ile) synthetase C-terminal" evidence="9">
    <location>
        <begin position="368"/>
        <end position="439"/>
    </location>
</feature>
<proteinExistence type="inferred from homology"/>
<dbReference type="InterPro" id="IPR012094">
    <property type="entry name" value="tRNA_Ile_lys_synt"/>
</dbReference>
<evidence type="ECO:0000256" key="4">
    <source>
        <dbReference type="ARBA" id="ARBA00022694"/>
    </source>
</evidence>
<dbReference type="Gene3D" id="3.40.50.620">
    <property type="entry name" value="HUPs"/>
    <property type="match status" value="1"/>
</dbReference>
<dbReference type="EMBL" id="FOAT01000012">
    <property type="protein sequence ID" value="SEL12105.1"/>
    <property type="molecule type" value="Genomic_DNA"/>
</dbReference>
<comment type="domain">
    <text evidence="8">The N-terminal region contains the highly conserved SGGXDS motif, predicted to be a P-loop motif involved in ATP binding.</text>
</comment>
<dbReference type="Proteomes" id="UP000186015">
    <property type="component" value="Unassembled WGS sequence"/>
</dbReference>
<keyword evidence="4 8" id="KW-0819">tRNA processing</keyword>
<dbReference type="GO" id="GO:0005737">
    <property type="term" value="C:cytoplasm"/>
    <property type="evidence" value="ECO:0007669"/>
    <property type="project" value="UniProtKB-SubCell"/>
</dbReference>
<dbReference type="PANTHER" id="PTHR43033:SF1">
    <property type="entry name" value="TRNA(ILE)-LYSIDINE SYNTHASE-RELATED"/>
    <property type="match status" value="1"/>
</dbReference>
<dbReference type="InterPro" id="IPR011063">
    <property type="entry name" value="TilS/TtcA_N"/>
</dbReference>
<comment type="subcellular location">
    <subcellularLocation>
        <location evidence="1 8">Cytoplasm</location>
    </subcellularLocation>
</comment>
<evidence type="ECO:0000256" key="5">
    <source>
        <dbReference type="ARBA" id="ARBA00022741"/>
    </source>
</evidence>
<comment type="similarity">
    <text evidence="8">Belongs to the tRNA(Ile)-lysidine synthase family.</text>
</comment>
<dbReference type="PANTHER" id="PTHR43033">
    <property type="entry name" value="TRNA(ILE)-LYSIDINE SYNTHASE-RELATED"/>
    <property type="match status" value="1"/>
</dbReference>
<dbReference type="SUPFAM" id="SSF56037">
    <property type="entry name" value="PheT/TilS domain"/>
    <property type="match status" value="1"/>
</dbReference>
<evidence type="ECO:0000259" key="9">
    <source>
        <dbReference type="SMART" id="SM00977"/>
    </source>
</evidence>
<dbReference type="Pfam" id="PF01171">
    <property type="entry name" value="ATP_bind_3"/>
    <property type="match status" value="1"/>
</dbReference>
<dbReference type="NCBIfam" id="TIGR02432">
    <property type="entry name" value="lysidine_TilS_N"/>
    <property type="match status" value="1"/>
</dbReference>
<dbReference type="CDD" id="cd01992">
    <property type="entry name" value="TilS_N"/>
    <property type="match status" value="1"/>
</dbReference>
<accession>A0A1H7MN47</accession>
<dbReference type="AlphaFoldDB" id="A0A1H7MN47"/>
<reference evidence="10 11" key="1">
    <citation type="submission" date="2016-10" db="EMBL/GenBank/DDBJ databases">
        <authorList>
            <person name="de Groot N.N."/>
        </authorList>
    </citation>
    <scope>NUCLEOTIDE SEQUENCE [LARGE SCALE GENOMIC DNA]</scope>
    <source>
        <strain evidence="10 11">KH2T6</strain>
    </source>
</reference>
<evidence type="ECO:0000256" key="7">
    <source>
        <dbReference type="ARBA" id="ARBA00048539"/>
    </source>
</evidence>
<evidence type="ECO:0000256" key="2">
    <source>
        <dbReference type="ARBA" id="ARBA00022490"/>
    </source>
</evidence>
<organism evidence="10 11">
    <name type="scientific">Ruminococcus albus</name>
    <dbReference type="NCBI Taxonomy" id="1264"/>
    <lineage>
        <taxon>Bacteria</taxon>
        <taxon>Bacillati</taxon>
        <taxon>Bacillota</taxon>
        <taxon>Clostridia</taxon>
        <taxon>Eubacteriales</taxon>
        <taxon>Oscillospiraceae</taxon>
        <taxon>Ruminococcus</taxon>
    </lineage>
</organism>
<dbReference type="InterPro" id="IPR014729">
    <property type="entry name" value="Rossmann-like_a/b/a_fold"/>
</dbReference>
<keyword evidence="6 8" id="KW-0067">ATP-binding</keyword>
<dbReference type="SMART" id="SM00977">
    <property type="entry name" value="TilS_C"/>
    <property type="match status" value="1"/>
</dbReference>
<dbReference type="RefSeq" id="WP_074834229.1">
    <property type="nucleotide sequence ID" value="NZ_FOAT01000012.1"/>
</dbReference>